<feature type="region of interest" description="Disordered" evidence="1">
    <location>
        <begin position="1"/>
        <end position="34"/>
    </location>
</feature>
<comment type="caution">
    <text evidence="2">The sequence shown here is derived from an EMBL/GenBank/DDBJ whole genome shotgun (WGS) entry which is preliminary data.</text>
</comment>
<protein>
    <submittedName>
        <fullName evidence="2">SARG protein</fullName>
    </submittedName>
</protein>
<evidence type="ECO:0000256" key="1">
    <source>
        <dbReference type="SAM" id="MobiDB-lite"/>
    </source>
</evidence>
<accession>A0A7K6MA42</accession>
<proteinExistence type="predicted"/>
<name>A0A7K6MA42_PANBI</name>
<feature type="compositionally biased region" description="Basic and acidic residues" evidence="1">
    <location>
        <begin position="156"/>
        <end position="165"/>
    </location>
</feature>
<dbReference type="GO" id="GO:0005737">
    <property type="term" value="C:cytoplasm"/>
    <property type="evidence" value="ECO:0007669"/>
    <property type="project" value="TreeGrafter"/>
</dbReference>
<organism evidence="2 3">
    <name type="scientific">Panurus biarmicus</name>
    <name type="common">Bearded tit</name>
    <dbReference type="NCBI Taxonomy" id="181101"/>
    <lineage>
        <taxon>Eukaryota</taxon>
        <taxon>Metazoa</taxon>
        <taxon>Chordata</taxon>
        <taxon>Craniata</taxon>
        <taxon>Vertebrata</taxon>
        <taxon>Euteleostomi</taxon>
        <taxon>Archelosauria</taxon>
        <taxon>Archosauria</taxon>
        <taxon>Dinosauria</taxon>
        <taxon>Saurischia</taxon>
        <taxon>Theropoda</taxon>
        <taxon>Coelurosauria</taxon>
        <taxon>Aves</taxon>
        <taxon>Neognathae</taxon>
        <taxon>Neoaves</taxon>
        <taxon>Telluraves</taxon>
        <taxon>Australaves</taxon>
        <taxon>Passeriformes</taxon>
        <taxon>Sylvioidea</taxon>
        <taxon>Sylviidae</taxon>
        <taxon>Sylviidae incertae sedis</taxon>
        <taxon>Panurus</taxon>
    </lineage>
</organism>
<evidence type="ECO:0000313" key="3">
    <source>
        <dbReference type="Proteomes" id="UP000545574"/>
    </source>
</evidence>
<feature type="compositionally biased region" description="Polar residues" evidence="1">
    <location>
        <begin position="417"/>
        <end position="435"/>
    </location>
</feature>
<keyword evidence="3" id="KW-1185">Reference proteome</keyword>
<feature type="compositionally biased region" description="Basic and acidic residues" evidence="1">
    <location>
        <begin position="345"/>
        <end position="372"/>
    </location>
</feature>
<feature type="compositionally biased region" description="Basic and acidic residues" evidence="1">
    <location>
        <begin position="240"/>
        <end position="258"/>
    </location>
</feature>
<dbReference type="PANTHER" id="PTHR21555:SF0">
    <property type="entry name" value="SPECIFICALLY ANDROGEN-REGULATED GENE PROTEIN"/>
    <property type="match status" value="1"/>
</dbReference>
<feature type="compositionally biased region" description="Basic and acidic residues" evidence="1">
    <location>
        <begin position="465"/>
        <end position="476"/>
    </location>
</feature>
<dbReference type="EMBL" id="VZRT01000398">
    <property type="protein sequence ID" value="NWW33343.1"/>
    <property type="molecule type" value="Genomic_DNA"/>
</dbReference>
<feature type="compositionally biased region" description="Polar residues" evidence="1">
    <location>
        <begin position="126"/>
        <end position="148"/>
    </location>
</feature>
<sequence>MPRKELGMAGCNSGSCDSMASTASNHSQRSDNSYDYLSMEEKECLMFLEETIGSLDAEGDSGVSTDDTDYGEPSKPRRSPVPRGELAALQQPAWAREGGREEAVPQVGGAQVLPIPAGHHPPPQGQVCSKSPQSIFECQNSLTRNLGNRTPPPSRDQQRGAEQRSGESISASSSPGYCSLPRNIPAANGASGSKGRVHAVPAGKPAQEVPKEGRLDQASTGSHTKSVVIQPPDPFQDDLEWSRSHRSDAKGEAAKESKVWTSWGPLEKSALEEAPQDPDAKRGPPTAPKPRRLPPNIILKTSRNSPVPLASESHQKVKAAPPASATSQPSPAIDSSAEKGNSGHLDPKEKEKARREALEKLGLSQDRRERGAHLRPQPREAPLPIPGQPGGGSVPGIRQMTFKSNTLERSGVGLGSSMGSAKEQNSARSSSSSLGKMSFIERLAPSFLRSSRPRPASLGAGKDFGGLKEQEEQDRSSKRRSHPLPSFPRPPRSAVSVKISPKGAADENRREALKKLGLLKE</sequence>
<dbReference type="InterPro" id="IPR026152">
    <property type="entry name" value="SARG"/>
</dbReference>
<feature type="non-terminal residue" evidence="2">
    <location>
        <position position="1"/>
    </location>
</feature>
<dbReference type="AlphaFoldDB" id="A0A7K6MA42"/>
<dbReference type="Proteomes" id="UP000545574">
    <property type="component" value="Unassembled WGS sequence"/>
</dbReference>
<reference evidence="2 3" key="1">
    <citation type="submission" date="2019-09" db="EMBL/GenBank/DDBJ databases">
        <title>Bird 10,000 Genomes (B10K) Project - Family phase.</title>
        <authorList>
            <person name="Zhang G."/>
        </authorList>
    </citation>
    <scope>NUCLEOTIDE SEQUENCE [LARGE SCALE GENOMIC DNA]</scope>
    <source>
        <strain evidence="2">B10K-DU-030-18</strain>
    </source>
</reference>
<feature type="compositionally biased region" description="Polar residues" evidence="1">
    <location>
        <begin position="12"/>
        <end position="34"/>
    </location>
</feature>
<feature type="compositionally biased region" description="Polar residues" evidence="1">
    <location>
        <begin position="217"/>
        <end position="227"/>
    </location>
</feature>
<feature type="region of interest" description="Disordered" evidence="1">
    <location>
        <begin position="56"/>
        <end position="509"/>
    </location>
</feature>
<gene>
    <name evidence="2" type="primary">Sarg</name>
    <name evidence="2" type="ORF">PANBIA_R12917</name>
</gene>
<dbReference type="PANTHER" id="PTHR21555">
    <property type="entry name" value="SPECIFICALLY ANDROGEN-REGULATED GENE PROTEIN"/>
    <property type="match status" value="1"/>
</dbReference>
<feature type="compositionally biased region" description="Low complexity" evidence="1">
    <location>
        <begin position="319"/>
        <end position="332"/>
    </location>
</feature>
<dbReference type="Pfam" id="PF15385">
    <property type="entry name" value="SARG"/>
    <property type="match status" value="3"/>
</dbReference>
<evidence type="ECO:0000313" key="2">
    <source>
        <dbReference type="EMBL" id="NWW33343.1"/>
    </source>
</evidence>
<feature type="non-terminal residue" evidence="2">
    <location>
        <position position="521"/>
    </location>
</feature>